<feature type="region of interest" description="Disordered" evidence="1">
    <location>
        <begin position="1"/>
        <end position="120"/>
    </location>
</feature>
<evidence type="ECO:0000313" key="4">
    <source>
        <dbReference type="Proteomes" id="UP000693970"/>
    </source>
</evidence>
<keyword evidence="2" id="KW-0472">Membrane</keyword>
<keyword evidence="2" id="KW-0812">Transmembrane</keyword>
<organism evidence="3 4">
    <name type="scientific">Nitzschia inconspicua</name>
    <dbReference type="NCBI Taxonomy" id="303405"/>
    <lineage>
        <taxon>Eukaryota</taxon>
        <taxon>Sar</taxon>
        <taxon>Stramenopiles</taxon>
        <taxon>Ochrophyta</taxon>
        <taxon>Bacillariophyta</taxon>
        <taxon>Bacillariophyceae</taxon>
        <taxon>Bacillariophycidae</taxon>
        <taxon>Bacillariales</taxon>
        <taxon>Bacillariaceae</taxon>
        <taxon>Nitzschia</taxon>
    </lineage>
</organism>
<feature type="region of interest" description="Disordered" evidence="1">
    <location>
        <begin position="540"/>
        <end position="587"/>
    </location>
</feature>
<reference evidence="3" key="2">
    <citation type="submission" date="2021-04" db="EMBL/GenBank/DDBJ databases">
        <authorList>
            <person name="Podell S."/>
        </authorList>
    </citation>
    <scope>NUCLEOTIDE SEQUENCE</scope>
    <source>
        <strain evidence="3">Hildebrandi</strain>
    </source>
</reference>
<feature type="region of interest" description="Disordered" evidence="1">
    <location>
        <begin position="148"/>
        <end position="182"/>
    </location>
</feature>
<evidence type="ECO:0000256" key="1">
    <source>
        <dbReference type="SAM" id="MobiDB-lite"/>
    </source>
</evidence>
<gene>
    <name evidence="3" type="ORF">IV203_033375</name>
</gene>
<proteinExistence type="predicted"/>
<dbReference type="EMBL" id="JAGRRH010000022">
    <property type="protein sequence ID" value="KAG7345844.1"/>
    <property type="molecule type" value="Genomic_DNA"/>
</dbReference>
<keyword evidence="2" id="KW-1133">Transmembrane helix</keyword>
<feature type="compositionally biased region" description="Polar residues" evidence="1">
    <location>
        <begin position="540"/>
        <end position="556"/>
    </location>
</feature>
<feature type="compositionally biased region" description="Basic residues" evidence="1">
    <location>
        <begin position="565"/>
        <end position="576"/>
    </location>
</feature>
<feature type="compositionally biased region" description="Pro residues" evidence="1">
    <location>
        <begin position="104"/>
        <end position="115"/>
    </location>
</feature>
<feature type="transmembrane region" description="Helical" evidence="2">
    <location>
        <begin position="310"/>
        <end position="332"/>
    </location>
</feature>
<comment type="caution">
    <text evidence="3">The sequence shown here is derived from an EMBL/GenBank/DDBJ whole genome shotgun (WGS) entry which is preliminary data.</text>
</comment>
<protein>
    <recommendedName>
        <fullName evidence="5">Peptidase M10 metallopeptidase domain-containing protein</fullName>
    </recommendedName>
</protein>
<name>A0A9K3KLC9_9STRA</name>
<sequence length="626" mass="71206">MSSSSKRNNEPSSNGRSTRLSEDEAYAQALQEEYRKDFLRRQAKKNQYNQARREREQQQAHQQQFQQQQHQPRDTAVSPSAPPEDLLSSLYIVPASSSMGSVTPAPPPHAPPAPPSYNFKRSQTLDDEEYARRLQAQLEQEEQERIYHTIGRSTNNTHRSSDVRSSTVSATSYVDDTTRTAQQLQDEEYARRLQKQVLQEENRRRRQQQQQQQQNNRHETFPPHTTTPLYGRSTSTFMDERTNSSISEDEDAARRIQQELIDAEYAHRISVLEQQEALAQQVQQQENAAAAAAAAASRRRTPRQNCIRRLVPLLVCATAIAIVPLLFVMGVFNPNDIPVLSDIFGNQNDWLNNDPWTGNVTGLDGPTPGSDAYAWSNSGNGLALDILNACSDEWQVFINEGVTNWDNGYPIDSLTLRTTRIEYESACSQVRGKLKICNGNYGDKRWRGLNEVMLSRQNVIMSSVAYLNEYYLSRESDAQRLYTVCHELGHGFGLPHWDEDFFNKDLGNCMDYTVNPERNSKPDESNFLYLAQLYGGRNVTTSESTTISGDSPSATEESVPPPSNRNRRRTQLRQHHQQSATSSRLLDVLPYNPHRRILHASQDREVHMIPTNDGHGAMIVQHYLLA</sequence>
<dbReference type="OrthoDB" id="40254at2759"/>
<feature type="compositionally biased region" description="Polar residues" evidence="1">
    <location>
        <begin position="223"/>
        <end position="237"/>
    </location>
</feature>
<accession>A0A9K3KLC9</accession>
<feature type="compositionally biased region" description="Polar residues" evidence="1">
    <location>
        <begin position="151"/>
        <end position="182"/>
    </location>
</feature>
<dbReference type="AlphaFoldDB" id="A0A9K3KLC9"/>
<evidence type="ECO:0000256" key="2">
    <source>
        <dbReference type="SAM" id="Phobius"/>
    </source>
</evidence>
<dbReference type="Proteomes" id="UP000693970">
    <property type="component" value="Unassembled WGS sequence"/>
</dbReference>
<reference evidence="3" key="1">
    <citation type="journal article" date="2021" name="Sci. Rep.">
        <title>Diploid genomic architecture of Nitzschia inconspicua, an elite biomass production diatom.</title>
        <authorList>
            <person name="Oliver A."/>
            <person name="Podell S."/>
            <person name="Pinowska A."/>
            <person name="Traller J.C."/>
            <person name="Smith S.R."/>
            <person name="McClure R."/>
            <person name="Beliaev A."/>
            <person name="Bohutskyi P."/>
            <person name="Hill E.A."/>
            <person name="Rabines A."/>
            <person name="Zheng H."/>
            <person name="Allen L.Z."/>
            <person name="Kuo A."/>
            <person name="Grigoriev I.V."/>
            <person name="Allen A.E."/>
            <person name="Hazlebeck D."/>
            <person name="Allen E.E."/>
        </authorList>
    </citation>
    <scope>NUCLEOTIDE SEQUENCE</scope>
    <source>
        <strain evidence="3">Hildebrandi</strain>
    </source>
</reference>
<feature type="compositionally biased region" description="Low complexity" evidence="1">
    <location>
        <begin position="59"/>
        <end position="70"/>
    </location>
</feature>
<evidence type="ECO:0000313" key="3">
    <source>
        <dbReference type="EMBL" id="KAG7345844.1"/>
    </source>
</evidence>
<keyword evidence="4" id="KW-1185">Reference proteome</keyword>
<feature type="region of interest" description="Disordered" evidence="1">
    <location>
        <begin position="197"/>
        <end position="251"/>
    </location>
</feature>
<feature type="compositionally biased region" description="Low complexity" evidence="1">
    <location>
        <begin position="1"/>
        <end position="14"/>
    </location>
</feature>
<evidence type="ECO:0008006" key="5">
    <source>
        <dbReference type="Google" id="ProtNLM"/>
    </source>
</evidence>